<keyword evidence="4 5" id="KW-0732">Signal</keyword>
<dbReference type="InterPro" id="IPR002491">
    <property type="entry name" value="ABC_transptr_periplasmic_BD"/>
</dbReference>
<evidence type="ECO:0000256" key="3">
    <source>
        <dbReference type="ARBA" id="ARBA00022448"/>
    </source>
</evidence>
<dbReference type="Gene3D" id="3.40.50.1980">
    <property type="entry name" value="Nitrogenase molybdenum iron protein domain"/>
    <property type="match status" value="2"/>
</dbReference>
<evidence type="ECO:0000256" key="5">
    <source>
        <dbReference type="SAM" id="SignalP"/>
    </source>
</evidence>
<comment type="similarity">
    <text evidence="2">Belongs to the bacterial solute-binding protein 8 family.</text>
</comment>
<dbReference type="PROSITE" id="PS51257">
    <property type="entry name" value="PROKAR_LIPOPROTEIN"/>
    <property type="match status" value="1"/>
</dbReference>
<evidence type="ECO:0000313" key="8">
    <source>
        <dbReference type="Proteomes" id="UP000034196"/>
    </source>
</evidence>
<dbReference type="GO" id="GO:1901678">
    <property type="term" value="P:iron coordination entity transport"/>
    <property type="evidence" value="ECO:0007669"/>
    <property type="project" value="UniProtKB-ARBA"/>
</dbReference>
<dbReference type="RefSeq" id="WP_052743021.1">
    <property type="nucleotide sequence ID" value="NZ_LAVA02000015.1"/>
</dbReference>
<reference evidence="7" key="1">
    <citation type="submission" date="2016-10" db="EMBL/GenBank/DDBJ databases">
        <title>Genome sequence of Streptomyces mangrovisoli MUSC 149.</title>
        <authorList>
            <person name="Lee L.-H."/>
            <person name="Ser H.-L."/>
        </authorList>
    </citation>
    <scope>NUCLEOTIDE SEQUENCE [LARGE SCALE GENOMIC DNA]</scope>
    <source>
        <strain evidence="7">MUSC 149</strain>
    </source>
</reference>
<feature type="signal peptide" evidence="5">
    <location>
        <begin position="1"/>
        <end position="31"/>
    </location>
</feature>
<comment type="subcellular location">
    <subcellularLocation>
        <location evidence="1">Cell envelope</location>
    </subcellularLocation>
</comment>
<name>A0A1J4P1K2_9ACTN</name>
<dbReference type="PANTHER" id="PTHR30532:SF24">
    <property type="entry name" value="FERRIC ENTEROBACTIN-BINDING PERIPLASMIC PROTEIN FEPB"/>
    <property type="match status" value="1"/>
</dbReference>
<dbReference type="Proteomes" id="UP000034196">
    <property type="component" value="Unassembled WGS sequence"/>
</dbReference>
<dbReference type="InterPro" id="IPR051313">
    <property type="entry name" value="Bact_iron-sidero_bind"/>
</dbReference>
<evidence type="ECO:0000256" key="4">
    <source>
        <dbReference type="ARBA" id="ARBA00022729"/>
    </source>
</evidence>
<dbReference type="OrthoDB" id="9793175at2"/>
<keyword evidence="3" id="KW-0813">Transport</keyword>
<evidence type="ECO:0000256" key="1">
    <source>
        <dbReference type="ARBA" id="ARBA00004196"/>
    </source>
</evidence>
<keyword evidence="8" id="KW-1185">Reference proteome</keyword>
<dbReference type="PANTHER" id="PTHR30532">
    <property type="entry name" value="IRON III DICITRATE-BINDING PERIPLASMIC PROTEIN"/>
    <property type="match status" value="1"/>
</dbReference>
<feature type="domain" description="Fe/B12 periplasmic-binding" evidence="6">
    <location>
        <begin position="66"/>
        <end position="303"/>
    </location>
</feature>
<dbReference type="EMBL" id="LAVA02000015">
    <property type="protein sequence ID" value="OIJ68631.1"/>
    <property type="molecule type" value="Genomic_DNA"/>
</dbReference>
<feature type="chain" id="PRO_5039068973" description="Fe/B12 periplasmic-binding domain-containing protein" evidence="5">
    <location>
        <begin position="32"/>
        <end position="335"/>
    </location>
</feature>
<dbReference type="STRING" id="1428628.WN71_007615"/>
<comment type="caution">
    <text evidence="7">The sequence shown here is derived from an EMBL/GenBank/DDBJ whole genome shotgun (WGS) entry which is preliminary data.</text>
</comment>
<evidence type="ECO:0000256" key="2">
    <source>
        <dbReference type="ARBA" id="ARBA00008814"/>
    </source>
</evidence>
<protein>
    <recommendedName>
        <fullName evidence="6">Fe/B12 periplasmic-binding domain-containing protein</fullName>
    </recommendedName>
</protein>
<sequence>MWTVSRLRRLLPLAVVSLLAVLTACSSSTPAASAGATASKGPWTFTDDLGKTVKLDHAPTRVAGMNDEVVPLLHYGLKPVASWGYSAIKDDARFDGLDTSGIAQIGTAYGELDLEKLAAARPDVIVSEVFPTDEKGTIDKSQPDYGFKDLAQQKQVEAIAPVITIVIGGDGADVVDHTTKLATALGADSATVAKARTRYDTAAAGLKKAAAAHPVTVTALYADSDGVNVAKAQDDPALRLYADLGVTFFAPTPKGYYWANYSWENAGRIGGDVWLLEQDGYDSAHLKKQPTVADSAALAAGQVHPWVSAALDYVSQADYMNRLAGWLTDSKAVTG</sequence>
<dbReference type="GO" id="GO:0030288">
    <property type="term" value="C:outer membrane-bounded periplasmic space"/>
    <property type="evidence" value="ECO:0007669"/>
    <property type="project" value="TreeGrafter"/>
</dbReference>
<organism evidence="7 8">
    <name type="scientific">Streptomyces mangrovisoli</name>
    <dbReference type="NCBI Taxonomy" id="1428628"/>
    <lineage>
        <taxon>Bacteria</taxon>
        <taxon>Bacillati</taxon>
        <taxon>Actinomycetota</taxon>
        <taxon>Actinomycetes</taxon>
        <taxon>Kitasatosporales</taxon>
        <taxon>Streptomycetaceae</taxon>
        <taxon>Streptomyces</taxon>
    </lineage>
</organism>
<evidence type="ECO:0000259" key="6">
    <source>
        <dbReference type="Pfam" id="PF01497"/>
    </source>
</evidence>
<dbReference type="SUPFAM" id="SSF53807">
    <property type="entry name" value="Helical backbone' metal receptor"/>
    <property type="match status" value="1"/>
</dbReference>
<dbReference type="Pfam" id="PF01497">
    <property type="entry name" value="Peripla_BP_2"/>
    <property type="match status" value="1"/>
</dbReference>
<gene>
    <name evidence="7" type="ORF">WN71_007615</name>
</gene>
<proteinExistence type="inferred from homology"/>
<dbReference type="AlphaFoldDB" id="A0A1J4P1K2"/>
<accession>A0A1J4P1K2</accession>
<evidence type="ECO:0000313" key="7">
    <source>
        <dbReference type="EMBL" id="OIJ68631.1"/>
    </source>
</evidence>